<name>A0A086IYW6_NEMA1</name>
<proteinExistence type="predicted"/>
<accession>A0A086IYW6</accession>
<feature type="chain" id="PRO_5001807662" description="C-type lectin domain-containing protein" evidence="1">
    <location>
        <begin position="17"/>
        <end position="151"/>
    </location>
</feature>
<evidence type="ECO:0000313" key="3">
    <source>
        <dbReference type="Proteomes" id="UP000054524"/>
    </source>
</evidence>
<evidence type="ECO:0008006" key="4">
    <source>
        <dbReference type="Google" id="ProtNLM"/>
    </source>
</evidence>
<keyword evidence="3" id="KW-1185">Reference proteome</keyword>
<feature type="signal peptide" evidence="1">
    <location>
        <begin position="1"/>
        <end position="16"/>
    </location>
</feature>
<evidence type="ECO:0000256" key="1">
    <source>
        <dbReference type="SAM" id="SignalP"/>
    </source>
</evidence>
<dbReference type="EMBL" id="AKIJ01000014">
    <property type="protein sequence ID" value="KFG25084.1"/>
    <property type="molecule type" value="Genomic_DNA"/>
</dbReference>
<dbReference type="RefSeq" id="XP_052903639.1">
    <property type="nucleotide sequence ID" value="XM_053050075.1"/>
</dbReference>
<organism evidence="2 3">
    <name type="scientific">Nematocida ausubeli (strain ATCC PRA-371 / ERTm2)</name>
    <name type="common">Nematode killer fungus</name>
    <dbReference type="NCBI Taxonomy" id="1913371"/>
    <lineage>
        <taxon>Eukaryota</taxon>
        <taxon>Fungi</taxon>
        <taxon>Fungi incertae sedis</taxon>
        <taxon>Microsporidia</taxon>
        <taxon>Nematocida</taxon>
    </lineage>
</organism>
<dbReference type="HOGENOM" id="CLU_1731968_0_0_1"/>
<protein>
    <recommendedName>
        <fullName evidence="4">C-type lectin domain-containing protein</fullName>
    </recommendedName>
</protein>
<reference evidence="2 3" key="1">
    <citation type="journal article" date="2014" name="Genome Announc.">
        <title>Genome Sequence of the Microsporidian Species Nematocida sp1 Strain ERTm6 (ATCC PRA-372).</title>
        <authorList>
            <person name="Bakowski M.A."/>
            <person name="Priest M."/>
            <person name="Young S."/>
            <person name="Cuomo C.A."/>
            <person name="Troemel E.R."/>
        </authorList>
    </citation>
    <scope>NUCLEOTIDE SEQUENCE [LARGE SCALE GENOMIC DNA]</scope>
    <source>
        <strain evidence="2 3">ERTm6</strain>
    </source>
</reference>
<dbReference type="Proteomes" id="UP000054524">
    <property type="component" value="Unassembled WGS sequence"/>
</dbReference>
<keyword evidence="1" id="KW-0732">Signal</keyword>
<dbReference type="GeneID" id="77677447"/>
<gene>
    <name evidence="2" type="ORF">NESG_02474</name>
</gene>
<sequence length="151" mass="17629">MKNFIIFSVIVTFGFCEKLSEELDFERAEQCGKLPGHFFLCFWFKFIFIEHRSAHIELGSGFFFSKFNPFFFSSLQSFISANKTAVRPADTEAPWSFYFTYKDLKYTTTLVSPRHVISAGPLILKSVNDTQSHKWKWEDGSKVNFEDCKDK</sequence>
<comment type="caution">
    <text evidence="2">The sequence shown here is derived from an EMBL/GenBank/DDBJ whole genome shotgun (WGS) entry which is preliminary data.</text>
</comment>
<evidence type="ECO:0000313" key="2">
    <source>
        <dbReference type="EMBL" id="KFG25084.1"/>
    </source>
</evidence>
<dbReference type="AlphaFoldDB" id="A0A086IYW6"/>